<name>A0A914S6J0_PAREQ</name>
<sequence>MPRFKVGLLETANIVRSQRYGCMAHFSHYSHVADLIVRHAHEWCRF</sequence>
<reference evidence="2" key="1">
    <citation type="submission" date="2022-11" db="UniProtKB">
        <authorList>
            <consortium name="WormBaseParasite"/>
        </authorList>
    </citation>
    <scope>IDENTIFICATION</scope>
</reference>
<dbReference type="Proteomes" id="UP000887564">
    <property type="component" value="Unplaced"/>
</dbReference>
<proteinExistence type="predicted"/>
<evidence type="ECO:0000313" key="2">
    <source>
        <dbReference type="WBParaSite" id="PEQ_0001432601-mRNA-1"/>
    </source>
</evidence>
<organism evidence="1 2">
    <name type="scientific">Parascaris equorum</name>
    <name type="common">Equine roundworm</name>
    <dbReference type="NCBI Taxonomy" id="6256"/>
    <lineage>
        <taxon>Eukaryota</taxon>
        <taxon>Metazoa</taxon>
        <taxon>Ecdysozoa</taxon>
        <taxon>Nematoda</taxon>
        <taxon>Chromadorea</taxon>
        <taxon>Rhabditida</taxon>
        <taxon>Spirurina</taxon>
        <taxon>Ascaridomorpha</taxon>
        <taxon>Ascaridoidea</taxon>
        <taxon>Ascarididae</taxon>
        <taxon>Parascaris</taxon>
    </lineage>
</organism>
<accession>A0A914S6J0</accession>
<dbReference type="WBParaSite" id="PEQ_0001432601-mRNA-1">
    <property type="protein sequence ID" value="PEQ_0001432601-mRNA-1"/>
    <property type="gene ID" value="PEQ_0001432601"/>
</dbReference>
<keyword evidence="1" id="KW-1185">Reference proteome</keyword>
<dbReference type="AlphaFoldDB" id="A0A914S6J0"/>
<protein>
    <submittedName>
        <fullName evidence="2">Uncharacterized protein</fullName>
    </submittedName>
</protein>
<evidence type="ECO:0000313" key="1">
    <source>
        <dbReference type="Proteomes" id="UP000887564"/>
    </source>
</evidence>